<dbReference type="NCBIfam" id="NF001381">
    <property type="entry name" value="PRK00279.1-3"/>
    <property type="match status" value="1"/>
</dbReference>
<dbReference type="InterPro" id="IPR000850">
    <property type="entry name" value="Adenylat/UMP-CMP_kin"/>
</dbReference>
<dbReference type="GO" id="GO:0004017">
    <property type="term" value="F:AMP kinase activity"/>
    <property type="evidence" value="ECO:0007669"/>
    <property type="project" value="UniProtKB-UniRule"/>
</dbReference>
<feature type="domain" description="Adenylate kinase active site lid" evidence="8">
    <location>
        <begin position="124"/>
        <end position="159"/>
    </location>
</feature>
<keyword evidence="5" id="KW-0963">Cytoplasm</keyword>
<evidence type="ECO:0000256" key="5">
    <source>
        <dbReference type="HAMAP-Rule" id="MF_00235"/>
    </source>
</evidence>
<dbReference type="GO" id="GO:0008270">
    <property type="term" value="F:zinc ion binding"/>
    <property type="evidence" value="ECO:0007669"/>
    <property type="project" value="UniProtKB-UniRule"/>
</dbReference>
<feature type="binding site" evidence="5">
    <location>
        <begin position="10"/>
        <end position="15"/>
    </location>
    <ligand>
        <name>ATP</name>
        <dbReference type="ChEBI" id="CHEBI:30616"/>
    </ligand>
</feature>
<dbReference type="Gene3D" id="3.40.50.300">
    <property type="entry name" value="P-loop containing nucleotide triphosphate hydrolases"/>
    <property type="match status" value="1"/>
</dbReference>
<dbReference type="CDD" id="cd01428">
    <property type="entry name" value="ADK"/>
    <property type="match status" value="1"/>
</dbReference>
<evidence type="ECO:0000256" key="3">
    <source>
        <dbReference type="ARBA" id="ARBA00022741"/>
    </source>
</evidence>
<dbReference type="EC" id="2.7.4.3" evidence="5 7"/>
<dbReference type="PANTHER" id="PTHR23359">
    <property type="entry name" value="NUCLEOTIDE KINASE"/>
    <property type="match status" value="1"/>
</dbReference>
<dbReference type="HAMAP" id="MF_00235">
    <property type="entry name" value="Adenylate_kinase_Adk"/>
    <property type="match status" value="1"/>
</dbReference>
<evidence type="ECO:0000259" key="8">
    <source>
        <dbReference type="Pfam" id="PF05191"/>
    </source>
</evidence>
<feature type="binding site" evidence="5">
    <location>
        <begin position="85"/>
        <end position="88"/>
    </location>
    <ligand>
        <name>AMP</name>
        <dbReference type="ChEBI" id="CHEBI:456215"/>
    </ligand>
</feature>
<comment type="catalytic activity">
    <reaction evidence="5 7">
        <text>AMP + ATP = 2 ADP</text>
        <dbReference type="Rhea" id="RHEA:12973"/>
        <dbReference type="ChEBI" id="CHEBI:30616"/>
        <dbReference type="ChEBI" id="CHEBI:456215"/>
        <dbReference type="ChEBI" id="CHEBI:456216"/>
        <dbReference type="EC" id="2.7.4.3"/>
    </reaction>
</comment>
<dbReference type="InterPro" id="IPR027417">
    <property type="entry name" value="P-loop_NTPase"/>
</dbReference>
<gene>
    <name evidence="5" type="primary">adk</name>
    <name evidence="9" type="ORF">OP8BY_2296</name>
</gene>
<comment type="caution">
    <text evidence="9">The sequence shown here is derived from an EMBL/GenBank/DDBJ whole genome shotgun (WGS) entry which is preliminary data.</text>
</comment>
<dbReference type="GO" id="GO:0005737">
    <property type="term" value="C:cytoplasm"/>
    <property type="evidence" value="ECO:0007669"/>
    <property type="project" value="UniProtKB-SubCell"/>
</dbReference>
<evidence type="ECO:0000313" key="10">
    <source>
        <dbReference type="Proteomes" id="UP000257323"/>
    </source>
</evidence>
<feature type="binding site" evidence="5">
    <location>
        <position position="92"/>
    </location>
    <ligand>
        <name>AMP</name>
        <dbReference type="ChEBI" id="CHEBI:456215"/>
    </ligand>
</feature>
<evidence type="ECO:0000256" key="2">
    <source>
        <dbReference type="ARBA" id="ARBA00022727"/>
    </source>
</evidence>
<dbReference type="InterPro" id="IPR033690">
    <property type="entry name" value="Adenylat_kinase_CS"/>
</dbReference>
<feature type="binding site" evidence="5">
    <location>
        <position position="130"/>
    </location>
    <ligand>
        <name>Zn(2+)</name>
        <dbReference type="ChEBI" id="CHEBI:29105"/>
        <note>structural</note>
    </ligand>
</feature>
<protein>
    <recommendedName>
        <fullName evidence="5 7">Adenylate kinase</fullName>
        <shortName evidence="5">AK</shortName>
        <ecNumber evidence="5 7">2.7.4.3</ecNumber>
    </recommendedName>
    <alternativeName>
        <fullName evidence="5">ATP-AMP transphosphorylase</fullName>
    </alternativeName>
    <alternativeName>
        <fullName evidence="5">ATP:AMP phosphotransferase</fullName>
    </alternativeName>
    <alternativeName>
        <fullName evidence="5">Adenylate monophosphate kinase</fullName>
    </alternativeName>
</protein>
<keyword evidence="3 5" id="KW-0547">Nucleotide-binding</keyword>
<comment type="pathway">
    <text evidence="5">Purine metabolism; AMP biosynthesis via salvage pathway; AMP from ADP: step 1/1.</text>
</comment>
<keyword evidence="2 5" id="KW-0545">Nucleotide biosynthesis</keyword>
<reference evidence="9 10" key="1">
    <citation type="submission" date="2018-08" db="EMBL/GenBank/DDBJ databases">
        <title>Genome analysis of the thermophilic bacterium of the candidate phylum Aminicenantes from deep subsurface aquifer revealed its physiology and ecological role.</title>
        <authorList>
            <person name="Kadnikov V.V."/>
            <person name="Mardanov A.V."/>
            <person name="Beletsky A.V."/>
            <person name="Karnachuk O.V."/>
            <person name="Ravin N.V."/>
        </authorList>
    </citation>
    <scope>NUCLEOTIDE SEQUENCE [LARGE SCALE GENOMIC DNA]</scope>
    <source>
        <strain evidence="9">BY38</strain>
    </source>
</reference>
<dbReference type="GO" id="GO:0044209">
    <property type="term" value="P:AMP salvage"/>
    <property type="evidence" value="ECO:0007669"/>
    <property type="project" value="UniProtKB-UniRule"/>
</dbReference>
<name>A0A3E2BME6_9BACT</name>
<evidence type="ECO:0000256" key="1">
    <source>
        <dbReference type="ARBA" id="ARBA00022679"/>
    </source>
</evidence>
<sequence>MRIILLGPAGSGKGTQGELIERHYGFPRISTGDLLRLEVQKGSELGKMVAEVMKSGRLVADELVTRVVRDRINAPDCRAGYVLDGYPRTLNQALLLEKIEGDRPETVLEIQISEEAVMERLAGRRVCPGCAAVYNINNDKVITDGRCPACGAGLVARNDDRPEVIRERFRIYRETIGPLLEHYSRKQVLFQVDGRRAVEEVFGSIRLILDNRIARSQGESRRP</sequence>
<dbReference type="InterPro" id="IPR007862">
    <property type="entry name" value="Adenylate_kinase_lid-dom"/>
</dbReference>
<dbReference type="InterPro" id="IPR006259">
    <property type="entry name" value="Adenyl_kin_sub"/>
</dbReference>
<comment type="subcellular location">
    <subcellularLocation>
        <location evidence="5 7">Cytoplasm</location>
    </subcellularLocation>
</comment>
<feature type="binding site" evidence="5">
    <location>
        <position position="127"/>
    </location>
    <ligand>
        <name>Zn(2+)</name>
        <dbReference type="ChEBI" id="CHEBI:29105"/>
        <note>structural</note>
    </ligand>
</feature>
<evidence type="ECO:0000313" key="9">
    <source>
        <dbReference type="EMBL" id="RFT15898.1"/>
    </source>
</evidence>
<keyword evidence="5 7" id="KW-0067">ATP-binding</keyword>
<keyword evidence="5" id="KW-0862">Zinc</keyword>
<keyword evidence="1 5" id="KW-0808">Transferase</keyword>
<feature type="binding site" evidence="5">
    <location>
        <position position="124"/>
    </location>
    <ligand>
        <name>ATP</name>
        <dbReference type="ChEBI" id="CHEBI:30616"/>
    </ligand>
</feature>
<dbReference type="PROSITE" id="PS00113">
    <property type="entry name" value="ADENYLATE_KINASE"/>
    <property type="match status" value="1"/>
</dbReference>
<dbReference type="Pfam" id="PF05191">
    <property type="entry name" value="ADK_lid"/>
    <property type="match status" value="1"/>
</dbReference>
<comment type="function">
    <text evidence="5">Catalyzes the reversible transfer of the terminal phosphate group between ATP and AMP. Plays an important role in cellular energy homeostasis and in adenine nucleotide metabolism.</text>
</comment>
<comment type="domain">
    <text evidence="5">Consists of three domains, a large central CORE domain and two small peripheral domains, NMPbind and LID, which undergo movements during catalysis. The LID domain closes over the site of phosphoryl transfer upon ATP binding. Assembling and dissambling the active center during each catalytic cycle provides an effective means to prevent ATP hydrolysis. Some bacteria have evolved a zinc-coordinating structure that stabilizes the LID domain.</text>
</comment>
<keyword evidence="5" id="KW-0479">Metal-binding</keyword>
<dbReference type="GO" id="GO:0005524">
    <property type="term" value="F:ATP binding"/>
    <property type="evidence" value="ECO:0007669"/>
    <property type="project" value="UniProtKB-UniRule"/>
</dbReference>
<comment type="subunit">
    <text evidence="5 7">Monomer.</text>
</comment>
<feature type="binding site" evidence="5">
    <location>
        <position position="31"/>
    </location>
    <ligand>
        <name>AMP</name>
        <dbReference type="ChEBI" id="CHEBI:456215"/>
    </ligand>
</feature>
<dbReference type="EMBL" id="QUAH01000006">
    <property type="protein sequence ID" value="RFT15898.1"/>
    <property type="molecule type" value="Genomic_DNA"/>
</dbReference>
<proteinExistence type="inferred from homology"/>
<accession>A0A3E2BME6</accession>
<keyword evidence="4 5" id="KW-0418">Kinase</keyword>
<evidence type="ECO:0000256" key="6">
    <source>
        <dbReference type="RuleBase" id="RU003330"/>
    </source>
</evidence>
<dbReference type="Pfam" id="PF00406">
    <property type="entry name" value="ADK"/>
    <property type="match status" value="1"/>
</dbReference>
<feature type="binding site" evidence="5">
    <location>
        <position position="157"/>
    </location>
    <ligand>
        <name>AMP</name>
        <dbReference type="ChEBI" id="CHEBI:456215"/>
    </ligand>
</feature>
<organism evidence="9 10">
    <name type="scientific">Candidatus Saccharicenans subterraneus</name>
    <dbReference type="NCBI Taxonomy" id="2508984"/>
    <lineage>
        <taxon>Bacteria</taxon>
        <taxon>Candidatus Aminicenantota</taxon>
        <taxon>Candidatus Aminicenantia</taxon>
        <taxon>Candidatus Aminicenantales</taxon>
        <taxon>Candidatus Saccharicenantaceae</taxon>
        <taxon>Candidatus Saccharicenans</taxon>
    </lineage>
</organism>
<feature type="binding site" evidence="5">
    <location>
        <position position="147"/>
    </location>
    <ligand>
        <name>Zn(2+)</name>
        <dbReference type="ChEBI" id="CHEBI:29105"/>
        <note>structural</note>
    </ligand>
</feature>
<dbReference type="AlphaFoldDB" id="A0A3E2BME6"/>
<dbReference type="NCBIfam" id="TIGR01351">
    <property type="entry name" value="adk"/>
    <property type="match status" value="1"/>
</dbReference>
<feature type="binding site" evidence="5">
    <location>
        <position position="196"/>
    </location>
    <ligand>
        <name>ATP</name>
        <dbReference type="ChEBI" id="CHEBI:30616"/>
    </ligand>
</feature>
<dbReference type="UniPathway" id="UPA00588">
    <property type="reaction ID" value="UER00649"/>
</dbReference>
<feature type="region of interest" description="NMP" evidence="5">
    <location>
        <begin position="30"/>
        <end position="59"/>
    </location>
</feature>
<evidence type="ECO:0000256" key="4">
    <source>
        <dbReference type="ARBA" id="ARBA00022777"/>
    </source>
</evidence>
<dbReference type="Proteomes" id="UP000257323">
    <property type="component" value="Unassembled WGS sequence"/>
</dbReference>
<feature type="binding site" evidence="5">
    <location>
        <begin position="133"/>
        <end position="134"/>
    </location>
    <ligand>
        <name>ATP</name>
        <dbReference type="ChEBI" id="CHEBI:30616"/>
    </ligand>
</feature>
<feature type="binding site" evidence="5">
    <location>
        <position position="36"/>
    </location>
    <ligand>
        <name>AMP</name>
        <dbReference type="ChEBI" id="CHEBI:456215"/>
    </ligand>
</feature>
<feature type="region of interest" description="LID" evidence="5">
    <location>
        <begin position="123"/>
        <end position="160"/>
    </location>
</feature>
<feature type="binding site" evidence="5">
    <location>
        <position position="150"/>
    </location>
    <ligand>
        <name>Zn(2+)</name>
        <dbReference type="ChEBI" id="CHEBI:29105"/>
        <note>structural</note>
    </ligand>
</feature>
<dbReference type="PRINTS" id="PR00094">
    <property type="entry name" value="ADENYLTKNASE"/>
</dbReference>
<comment type="similarity">
    <text evidence="5 6">Belongs to the adenylate kinase family.</text>
</comment>
<evidence type="ECO:0000256" key="7">
    <source>
        <dbReference type="RuleBase" id="RU003331"/>
    </source>
</evidence>
<feature type="binding site" evidence="5">
    <location>
        <position position="168"/>
    </location>
    <ligand>
        <name>AMP</name>
        <dbReference type="ChEBI" id="CHEBI:456215"/>
    </ligand>
</feature>
<feature type="binding site" evidence="5">
    <location>
        <begin position="57"/>
        <end position="59"/>
    </location>
    <ligand>
        <name>AMP</name>
        <dbReference type="ChEBI" id="CHEBI:456215"/>
    </ligand>
</feature>
<dbReference type="SUPFAM" id="SSF52540">
    <property type="entry name" value="P-loop containing nucleoside triphosphate hydrolases"/>
    <property type="match status" value="1"/>
</dbReference>